<feature type="compositionally biased region" description="Polar residues" evidence="2">
    <location>
        <begin position="174"/>
        <end position="190"/>
    </location>
</feature>
<dbReference type="EMBL" id="QGMH01000054">
    <property type="protein sequence ID" value="TVY27165.1"/>
    <property type="molecule type" value="Genomic_DNA"/>
</dbReference>
<feature type="coiled-coil region" evidence="1">
    <location>
        <begin position="280"/>
        <end position="346"/>
    </location>
</feature>
<dbReference type="Proteomes" id="UP000431533">
    <property type="component" value="Unassembled WGS sequence"/>
</dbReference>
<proteinExistence type="predicted"/>
<evidence type="ECO:0008006" key="5">
    <source>
        <dbReference type="Google" id="ProtNLM"/>
    </source>
</evidence>
<name>A0A8H8R465_9HELO</name>
<feature type="compositionally biased region" description="Low complexity" evidence="2">
    <location>
        <begin position="37"/>
        <end position="47"/>
    </location>
</feature>
<evidence type="ECO:0000256" key="1">
    <source>
        <dbReference type="SAM" id="Coils"/>
    </source>
</evidence>
<evidence type="ECO:0000256" key="2">
    <source>
        <dbReference type="SAM" id="MobiDB-lite"/>
    </source>
</evidence>
<protein>
    <recommendedName>
        <fullName evidence="5">Autophagy-related protein 28</fullName>
    </recommendedName>
</protein>
<dbReference type="RefSeq" id="XP_031005953.1">
    <property type="nucleotide sequence ID" value="XM_031150247.1"/>
</dbReference>
<accession>A0A8H8R465</accession>
<dbReference type="AlphaFoldDB" id="A0A8H8R465"/>
<feature type="compositionally biased region" description="Low complexity" evidence="2">
    <location>
        <begin position="1"/>
        <end position="18"/>
    </location>
</feature>
<evidence type="ECO:0000313" key="3">
    <source>
        <dbReference type="EMBL" id="TVY27165.1"/>
    </source>
</evidence>
<evidence type="ECO:0000313" key="4">
    <source>
        <dbReference type="Proteomes" id="UP000431533"/>
    </source>
</evidence>
<feature type="region of interest" description="Disordered" evidence="2">
    <location>
        <begin position="163"/>
        <end position="206"/>
    </location>
</feature>
<dbReference type="GeneID" id="41985497"/>
<gene>
    <name evidence="3" type="ORF">LHYA1_G005299</name>
</gene>
<organism evidence="3 4">
    <name type="scientific">Lachnellula hyalina</name>
    <dbReference type="NCBI Taxonomy" id="1316788"/>
    <lineage>
        <taxon>Eukaryota</taxon>
        <taxon>Fungi</taxon>
        <taxon>Dikarya</taxon>
        <taxon>Ascomycota</taxon>
        <taxon>Pezizomycotina</taxon>
        <taxon>Leotiomycetes</taxon>
        <taxon>Helotiales</taxon>
        <taxon>Lachnaceae</taxon>
        <taxon>Lachnellula</taxon>
    </lineage>
</organism>
<keyword evidence="4" id="KW-1185">Reference proteome</keyword>
<reference evidence="3 4" key="1">
    <citation type="submission" date="2018-05" db="EMBL/GenBank/DDBJ databases">
        <title>Genome sequencing and assembly of the regulated plant pathogen Lachnellula willkommii and related sister species for the development of diagnostic species identification markers.</title>
        <authorList>
            <person name="Giroux E."/>
            <person name="Bilodeau G."/>
        </authorList>
    </citation>
    <scope>NUCLEOTIDE SEQUENCE [LARGE SCALE GENOMIC DNA]</scope>
    <source>
        <strain evidence="3 4">CBS 185.66</strain>
    </source>
</reference>
<dbReference type="OrthoDB" id="5342758at2759"/>
<feature type="compositionally biased region" description="Basic and acidic residues" evidence="2">
    <location>
        <begin position="513"/>
        <end position="532"/>
    </location>
</feature>
<comment type="caution">
    <text evidence="3">The sequence shown here is derived from an EMBL/GenBank/DDBJ whole genome shotgun (WGS) entry which is preliminary data.</text>
</comment>
<feature type="region of interest" description="Disordered" evidence="2">
    <location>
        <begin position="490"/>
        <end position="559"/>
    </location>
</feature>
<sequence>MSPTSFFSRSLSRDSSQSNPLLPQDSHRNSLSLQNLSPREASSRTASPSPPPDFYRHSNPQHTYNASPSPSPSPSRAKAPARRIQFAAPPPPIATSVFLQPPTKSHKHENKGWDAPSKRSGSPQLRRGNSIIDPLANLERREKAIQHELQLLLDAQSAGLVQGFGGTGEEGSDAGSSTPTSRSVHANSARSRSRNGGIVPVRQPKRKTIGLKGARRGLLRDMGELVVIKSEEVGILDEEIERRGEVLAQVATWEKRIDGAREQLSGYAGDEGGGEEAAELAELRTEERAVENEIREMEDRLLQMKARKRWLGEQVKESVNRREARLSSYRGALREAEGQVKEFLRRPPVPVSVIMGDEEGFYALPPSRRTLGMAREWWLKESASLTTKKGETEKEKQALEEGALMWEDAMGVVSEFEDELRKQMKSGEAQDKQLFKSQVGRMGVVIEKLKDIMGTAEDRGWNLLICAVGAELQAFTEGEGLLRSALEFAEQQQKDDDEPGGVATNGLNELSGLEDRKAGKAAESQRSESVEREESEDDDPNLAELMIDHESGDVDQSSV</sequence>
<feature type="region of interest" description="Disordered" evidence="2">
    <location>
        <begin position="1"/>
        <end position="129"/>
    </location>
</feature>
<keyword evidence="1" id="KW-0175">Coiled coil</keyword>